<evidence type="ECO:0000313" key="3">
    <source>
        <dbReference type="Proteomes" id="UP001529510"/>
    </source>
</evidence>
<dbReference type="EMBL" id="JAMKFB020000006">
    <property type="protein sequence ID" value="KAL0191798.1"/>
    <property type="molecule type" value="Genomic_DNA"/>
</dbReference>
<accession>A0ABD0QZW1</accession>
<dbReference type="Proteomes" id="UP001529510">
    <property type="component" value="Unassembled WGS sequence"/>
</dbReference>
<protein>
    <submittedName>
        <fullName evidence="2">Uncharacterized protein</fullName>
    </submittedName>
</protein>
<feature type="region of interest" description="Disordered" evidence="1">
    <location>
        <begin position="1"/>
        <end position="78"/>
    </location>
</feature>
<dbReference type="AlphaFoldDB" id="A0ABD0QZW1"/>
<name>A0ABD0QZW1_CIRMR</name>
<comment type="caution">
    <text evidence="2">The sequence shown here is derived from an EMBL/GenBank/DDBJ whole genome shotgun (WGS) entry which is preliminary data.</text>
</comment>
<organism evidence="2 3">
    <name type="scientific">Cirrhinus mrigala</name>
    <name type="common">Mrigala</name>
    <dbReference type="NCBI Taxonomy" id="683832"/>
    <lineage>
        <taxon>Eukaryota</taxon>
        <taxon>Metazoa</taxon>
        <taxon>Chordata</taxon>
        <taxon>Craniata</taxon>
        <taxon>Vertebrata</taxon>
        <taxon>Euteleostomi</taxon>
        <taxon>Actinopterygii</taxon>
        <taxon>Neopterygii</taxon>
        <taxon>Teleostei</taxon>
        <taxon>Ostariophysi</taxon>
        <taxon>Cypriniformes</taxon>
        <taxon>Cyprinidae</taxon>
        <taxon>Labeoninae</taxon>
        <taxon>Labeonini</taxon>
        <taxon>Cirrhinus</taxon>
    </lineage>
</organism>
<feature type="non-terminal residue" evidence="2">
    <location>
        <position position="78"/>
    </location>
</feature>
<keyword evidence="3" id="KW-1185">Reference proteome</keyword>
<feature type="compositionally biased region" description="Low complexity" evidence="1">
    <location>
        <begin position="33"/>
        <end position="68"/>
    </location>
</feature>
<gene>
    <name evidence="2" type="ORF">M9458_014496</name>
</gene>
<evidence type="ECO:0000256" key="1">
    <source>
        <dbReference type="SAM" id="MobiDB-lite"/>
    </source>
</evidence>
<sequence>MPAFAGQAGSHYPRAHHNPMLNPSARILPHPMSALSQLSSQIGQGSFTHGSPSSSGSQSATPSPSSSAQEEEAKYHSK</sequence>
<reference evidence="2 3" key="1">
    <citation type="submission" date="2024-05" db="EMBL/GenBank/DDBJ databases">
        <title>Genome sequencing and assembly of Indian major carp, Cirrhinus mrigala (Hamilton, 1822).</title>
        <authorList>
            <person name="Mohindra V."/>
            <person name="Chowdhury L.M."/>
            <person name="Lal K."/>
            <person name="Jena J.K."/>
        </authorList>
    </citation>
    <scope>NUCLEOTIDE SEQUENCE [LARGE SCALE GENOMIC DNA]</scope>
    <source>
        <strain evidence="2">CM1030</strain>
        <tissue evidence="2">Blood</tissue>
    </source>
</reference>
<proteinExistence type="predicted"/>
<evidence type="ECO:0000313" key="2">
    <source>
        <dbReference type="EMBL" id="KAL0191798.1"/>
    </source>
</evidence>